<dbReference type="EMBL" id="JAUJEB010000008">
    <property type="protein sequence ID" value="MDN5216185.1"/>
    <property type="molecule type" value="Genomic_DNA"/>
</dbReference>
<accession>A0ABT8LHG9</accession>
<protein>
    <submittedName>
        <fullName evidence="4">DUF4105 domain-containing protein</fullName>
    </submittedName>
</protein>
<gene>
    <name evidence="4" type="ORF">QQ020_29225</name>
</gene>
<feature type="transmembrane region" description="Helical" evidence="1">
    <location>
        <begin position="330"/>
        <end position="347"/>
    </location>
</feature>
<feature type="transmembrane region" description="Helical" evidence="1">
    <location>
        <begin position="382"/>
        <end position="400"/>
    </location>
</feature>
<proteinExistence type="predicted"/>
<sequence length="407" mass="47221">MFEFKCHVKNQFSKMRWIVFLACLFIFTTARAQYITLSPEATVSLITPEPGQEAIFTIYGHSAIRIHDPANNLDTVFDYGIFDFQDPNFSLNFAKGYLRYMVGGRNFSRFTVAYKRFDRTIHEQILNLTQEEKQRTFEFLANNARPENRYYFYDYFYDNCATKIRDVFQNILGDKLVFDESYVVPKHSFRDMVDSLSVYQPWGDFGIDICLGLPMDKKMSPLEYMFLPGYVFKGFSQATIKRGEQSVPLVKEASIYYQGTPQTLDVGIFTPKFVFWSLFFVLLAITFFGFKKDKVHYWIDIILFSVMGLLGIFLLLLWTATDHRAAANNLNLLWAIPLHFPAALLLIPREKGHYLGNYFMIVSALMVLLLIFWPLIPQGYNAAFFPIVATLGLRAGHLFYRLKKAGD</sequence>
<evidence type="ECO:0000313" key="5">
    <source>
        <dbReference type="Proteomes" id="UP001172083"/>
    </source>
</evidence>
<evidence type="ECO:0000313" key="4">
    <source>
        <dbReference type="EMBL" id="MDN5216185.1"/>
    </source>
</evidence>
<dbReference type="Proteomes" id="UP001172083">
    <property type="component" value="Unassembled WGS sequence"/>
</dbReference>
<feature type="transmembrane region" description="Helical" evidence="1">
    <location>
        <begin position="297"/>
        <end position="318"/>
    </location>
</feature>
<dbReference type="InterPro" id="IPR025178">
    <property type="entry name" value="Lnb_N"/>
</dbReference>
<feature type="domain" description="Lnb-like transmembrane" evidence="3">
    <location>
        <begin position="267"/>
        <end position="402"/>
    </location>
</feature>
<comment type="caution">
    <text evidence="4">The sequence shown here is derived from an EMBL/GenBank/DDBJ whole genome shotgun (WGS) entry which is preliminary data.</text>
</comment>
<evidence type="ECO:0000259" key="3">
    <source>
        <dbReference type="Pfam" id="PF25221"/>
    </source>
</evidence>
<dbReference type="InterPro" id="IPR057436">
    <property type="entry name" value="5TMH_Lnb"/>
</dbReference>
<dbReference type="Pfam" id="PF13387">
    <property type="entry name" value="Lnb_N"/>
    <property type="match status" value="1"/>
</dbReference>
<feature type="transmembrane region" description="Helical" evidence="1">
    <location>
        <begin position="354"/>
        <end position="376"/>
    </location>
</feature>
<evidence type="ECO:0000256" key="1">
    <source>
        <dbReference type="SAM" id="Phobius"/>
    </source>
</evidence>
<organism evidence="4 5">
    <name type="scientific">Agaribacillus aureus</name>
    <dbReference type="NCBI Taxonomy" id="3051825"/>
    <lineage>
        <taxon>Bacteria</taxon>
        <taxon>Pseudomonadati</taxon>
        <taxon>Bacteroidota</taxon>
        <taxon>Cytophagia</taxon>
        <taxon>Cytophagales</taxon>
        <taxon>Splendidivirgaceae</taxon>
        <taxon>Agaribacillus</taxon>
    </lineage>
</organism>
<feature type="domain" description="Lnb N-terminal periplasmic" evidence="2">
    <location>
        <begin position="58"/>
        <end position="171"/>
    </location>
</feature>
<keyword evidence="1" id="KW-1133">Transmembrane helix</keyword>
<dbReference type="Pfam" id="PF25221">
    <property type="entry name" value="5TMH_Lnb"/>
    <property type="match status" value="1"/>
</dbReference>
<dbReference type="RefSeq" id="WP_346761523.1">
    <property type="nucleotide sequence ID" value="NZ_JAUJEB010000008.1"/>
</dbReference>
<keyword evidence="1" id="KW-0812">Transmembrane</keyword>
<name>A0ABT8LHG9_9BACT</name>
<keyword evidence="5" id="KW-1185">Reference proteome</keyword>
<reference evidence="4" key="1">
    <citation type="submission" date="2023-06" db="EMBL/GenBank/DDBJ databases">
        <title>Genomic of Agaribacillus aureum.</title>
        <authorList>
            <person name="Wang G."/>
        </authorList>
    </citation>
    <scope>NUCLEOTIDE SEQUENCE</scope>
    <source>
        <strain evidence="4">BMA12</strain>
    </source>
</reference>
<keyword evidence="1" id="KW-0472">Membrane</keyword>
<feature type="transmembrane region" description="Helical" evidence="1">
    <location>
        <begin position="273"/>
        <end position="290"/>
    </location>
</feature>
<evidence type="ECO:0000259" key="2">
    <source>
        <dbReference type="Pfam" id="PF13387"/>
    </source>
</evidence>